<evidence type="ECO:0000256" key="1">
    <source>
        <dbReference type="ARBA" id="ARBA00004651"/>
    </source>
</evidence>
<keyword evidence="4" id="KW-1003">Cell membrane</keyword>
<dbReference type="PANTHER" id="PTHR31686:SF1">
    <property type="entry name" value="SULFITE EFFLUX PUMP SSU1"/>
    <property type="match status" value="1"/>
</dbReference>
<dbReference type="EMBL" id="FTPL01000005">
    <property type="protein sequence ID" value="SIT93057.1"/>
    <property type="molecule type" value="Genomic_DNA"/>
</dbReference>
<dbReference type="InterPro" id="IPR004695">
    <property type="entry name" value="SLAC1/Mae1/Ssu1/TehA"/>
</dbReference>
<keyword evidence="3" id="KW-0813">Transport</keyword>
<feature type="transmembrane region" description="Helical" evidence="8">
    <location>
        <begin position="106"/>
        <end position="129"/>
    </location>
</feature>
<dbReference type="GO" id="GO:0005886">
    <property type="term" value="C:plasma membrane"/>
    <property type="evidence" value="ECO:0007669"/>
    <property type="project" value="UniProtKB-SubCell"/>
</dbReference>
<dbReference type="CDD" id="cd09319">
    <property type="entry name" value="TDT_like_1"/>
    <property type="match status" value="1"/>
</dbReference>
<comment type="similarity">
    <text evidence="2">Belongs to the tellurite-resistance/dicarboxylate transporter (TDT) family.</text>
</comment>
<name>A0A1U7PTR8_9BACI</name>
<evidence type="ECO:0000313" key="10">
    <source>
        <dbReference type="Proteomes" id="UP000187550"/>
    </source>
</evidence>
<evidence type="ECO:0000256" key="4">
    <source>
        <dbReference type="ARBA" id="ARBA00022475"/>
    </source>
</evidence>
<evidence type="ECO:0000256" key="3">
    <source>
        <dbReference type="ARBA" id="ARBA00022448"/>
    </source>
</evidence>
<organism evidence="9 10">
    <name type="scientific">Edaphobacillus lindanitolerans</name>
    <dbReference type="NCBI Taxonomy" id="550447"/>
    <lineage>
        <taxon>Bacteria</taxon>
        <taxon>Bacillati</taxon>
        <taxon>Bacillota</taxon>
        <taxon>Bacilli</taxon>
        <taxon>Bacillales</taxon>
        <taxon>Bacillaceae</taxon>
        <taxon>Edaphobacillus</taxon>
    </lineage>
</organism>
<reference evidence="10" key="1">
    <citation type="submission" date="2017-01" db="EMBL/GenBank/DDBJ databases">
        <authorList>
            <person name="Varghese N."/>
            <person name="Submissions S."/>
        </authorList>
    </citation>
    <scope>NUCLEOTIDE SEQUENCE [LARGE SCALE GENOMIC DNA]</scope>
    <source>
        <strain evidence="10">MNA4</strain>
    </source>
</reference>
<feature type="transmembrane region" description="Helical" evidence="8">
    <location>
        <begin position="250"/>
        <end position="272"/>
    </location>
</feature>
<feature type="transmembrane region" description="Helical" evidence="8">
    <location>
        <begin position="211"/>
        <end position="230"/>
    </location>
</feature>
<feature type="transmembrane region" description="Helical" evidence="8">
    <location>
        <begin position="316"/>
        <end position="337"/>
    </location>
</feature>
<feature type="transmembrane region" description="Helical" evidence="8">
    <location>
        <begin position="173"/>
        <end position="199"/>
    </location>
</feature>
<dbReference type="STRING" id="550447.SAMN05428946_2933"/>
<evidence type="ECO:0000256" key="5">
    <source>
        <dbReference type="ARBA" id="ARBA00022692"/>
    </source>
</evidence>
<dbReference type="InterPro" id="IPR038665">
    <property type="entry name" value="Voltage-dep_anion_channel_sf"/>
</dbReference>
<dbReference type="GO" id="GO:0000319">
    <property type="term" value="F:sulfite transmembrane transporter activity"/>
    <property type="evidence" value="ECO:0007669"/>
    <property type="project" value="TreeGrafter"/>
</dbReference>
<dbReference type="Pfam" id="PF03595">
    <property type="entry name" value="SLAC1"/>
    <property type="match status" value="1"/>
</dbReference>
<protein>
    <submittedName>
        <fullName evidence="9">Tellurite resistance protein TehA</fullName>
    </submittedName>
</protein>
<keyword evidence="5 8" id="KW-0812">Transmembrane</keyword>
<feature type="transmembrane region" description="Helical" evidence="8">
    <location>
        <begin position="80"/>
        <end position="100"/>
    </location>
</feature>
<gene>
    <name evidence="9" type="ORF">SAMN05428946_2933</name>
</gene>
<evidence type="ECO:0000256" key="2">
    <source>
        <dbReference type="ARBA" id="ARBA00008566"/>
    </source>
</evidence>
<proteinExistence type="inferred from homology"/>
<evidence type="ECO:0000256" key="6">
    <source>
        <dbReference type="ARBA" id="ARBA00022989"/>
    </source>
</evidence>
<evidence type="ECO:0000256" key="7">
    <source>
        <dbReference type="ARBA" id="ARBA00023136"/>
    </source>
</evidence>
<evidence type="ECO:0000313" key="9">
    <source>
        <dbReference type="EMBL" id="SIT93057.1"/>
    </source>
</evidence>
<feature type="transmembrane region" description="Helical" evidence="8">
    <location>
        <begin position="284"/>
        <end position="304"/>
    </location>
</feature>
<feature type="transmembrane region" description="Helical" evidence="8">
    <location>
        <begin position="141"/>
        <end position="161"/>
    </location>
</feature>
<dbReference type="RefSeq" id="WP_076760100.1">
    <property type="nucleotide sequence ID" value="NZ_FTPL01000005.1"/>
</dbReference>
<keyword evidence="6 8" id="KW-1133">Transmembrane helix</keyword>
<comment type="subcellular location">
    <subcellularLocation>
        <location evidence="1">Cell membrane</location>
        <topology evidence="1">Multi-pass membrane protein</topology>
    </subcellularLocation>
</comment>
<keyword evidence="7 8" id="KW-0472">Membrane</keyword>
<feature type="transmembrane region" description="Helical" evidence="8">
    <location>
        <begin position="38"/>
        <end position="59"/>
    </location>
</feature>
<dbReference type="PANTHER" id="PTHR31686">
    <property type="match status" value="1"/>
</dbReference>
<feature type="transmembrane region" description="Helical" evidence="8">
    <location>
        <begin position="12"/>
        <end position="32"/>
    </location>
</feature>
<evidence type="ECO:0000256" key="8">
    <source>
        <dbReference type="SAM" id="Phobius"/>
    </source>
</evidence>
<dbReference type="InterPro" id="IPR051629">
    <property type="entry name" value="Sulfite_efflux_TDT"/>
</dbReference>
<sequence>MLEFIKRQTEYLFTGYFAVVMATGALSISAHLLGYGRLSAALLAVNAVLFILLWVLTGARLVFHPRRMAADIGNHMSGPGFFTIVAGTAVFGSELIVITGRTGPSAFLYGLAALLWVLIMYAFFTAVIVREEKPDLPSGIGGAWLIAAVATQSLSILGVLLSGHSPAPRNWVFASLCMFYLGFMLYLLIIIPIFHRLVFAKLRPRQFAPTYWISMGAAAITTLAGSMLITETDGGDLTAGMMPFLKGLTLMAWTFATWWIPLLASLAGWRYFIKRDPITYDPQFWGMAFPLAMYTAATYQLAGAVDMPDLRVLSRWFFPVSITAWALFFLWMCRHLIGMLIRSRDR</sequence>
<dbReference type="Gene3D" id="1.50.10.150">
    <property type="entry name" value="Voltage-dependent anion channel"/>
    <property type="match status" value="1"/>
</dbReference>
<keyword evidence="10" id="KW-1185">Reference proteome</keyword>
<dbReference type="Proteomes" id="UP000187550">
    <property type="component" value="Unassembled WGS sequence"/>
</dbReference>
<dbReference type="AlphaFoldDB" id="A0A1U7PTR8"/>
<accession>A0A1U7PTR8</accession>